<accession>D3AIS2</accession>
<dbReference type="EMBL" id="ACIO01000290">
    <property type="protein sequence ID" value="EFC98281.1"/>
    <property type="molecule type" value="Genomic_DNA"/>
</dbReference>
<dbReference type="AlphaFoldDB" id="D3AIS2"/>
<gene>
    <name evidence="1" type="ORF">CLOSTHATH_03511</name>
</gene>
<dbReference type="HOGENOM" id="CLU_2973286_0_0_9"/>
<sequence>MSSYIYRRSFPEYNPAAGLSTVIFRICYCTTSTKLVKDLALCFKIPAALLFDGFIIAV</sequence>
<organism evidence="1 2">
    <name type="scientific">Hungatella hathewayi DSM 13479</name>
    <dbReference type="NCBI Taxonomy" id="566550"/>
    <lineage>
        <taxon>Bacteria</taxon>
        <taxon>Bacillati</taxon>
        <taxon>Bacillota</taxon>
        <taxon>Clostridia</taxon>
        <taxon>Lachnospirales</taxon>
        <taxon>Lachnospiraceae</taxon>
        <taxon>Hungatella</taxon>
    </lineage>
</organism>
<protein>
    <submittedName>
        <fullName evidence="1">Uncharacterized protein</fullName>
    </submittedName>
</protein>
<evidence type="ECO:0000313" key="1">
    <source>
        <dbReference type="EMBL" id="EFC98281.1"/>
    </source>
</evidence>
<dbReference type="Proteomes" id="UP000004968">
    <property type="component" value="Unassembled WGS sequence"/>
</dbReference>
<comment type="caution">
    <text evidence="1">The sequence shown here is derived from an EMBL/GenBank/DDBJ whole genome shotgun (WGS) entry which is preliminary data.</text>
</comment>
<evidence type="ECO:0000313" key="2">
    <source>
        <dbReference type="Proteomes" id="UP000004968"/>
    </source>
</evidence>
<reference evidence="1 2" key="1">
    <citation type="submission" date="2010-01" db="EMBL/GenBank/DDBJ databases">
        <authorList>
            <person name="Weinstock G."/>
            <person name="Sodergren E."/>
            <person name="Clifton S."/>
            <person name="Fulton L."/>
            <person name="Fulton B."/>
            <person name="Courtney L."/>
            <person name="Fronick C."/>
            <person name="Harrison M."/>
            <person name="Strong C."/>
            <person name="Farmer C."/>
            <person name="Delahaunty K."/>
            <person name="Markovic C."/>
            <person name="Hall O."/>
            <person name="Minx P."/>
            <person name="Tomlinson C."/>
            <person name="Mitreva M."/>
            <person name="Nelson J."/>
            <person name="Hou S."/>
            <person name="Wollam A."/>
            <person name="Pepin K.H."/>
            <person name="Johnson M."/>
            <person name="Bhonagiri V."/>
            <person name="Nash W.E."/>
            <person name="Warren W."/>
            <person name="Chinwalla A."/>
            <person name="Mardis E.R."/>
            <person name="Wilson R.K."/>
        </authorList>
    </citation>
    <scope>NUCLEOTIDE SEQUENCE [LARGE SCALE GENOMIC DNA]</scope>
    <source>
        <strain evidence="1 2">DSM 13479</strain>
    </source>
</reference>
<proteinExistence type="predicted"/>
<name>D3AIS2_9FIRM</name>